<dbReference type="GO" id="GO:0005737">
    <property type="term" value="C:cytoplasm"/>
    <property type="evidence" value="ECO:0007669"/>
    <property type="project" value="UniProtKB-SubCell"/>
</dbReference>
<dbReference type="InterPro" id="IPR029001">
    <property type="entry name" value="ITPase-like_fam"/>
</dbReference>
<keyword evidence="6" id="KW-0479">Metal-binding</keyword>
<dbReference type="PROSITE" id="PS51462">
    <property type="entry name" value="NUDIX"/>
    <property type="match status" value="1"/>
</dbReference>
<dbReference type="InterPro" id="IPR047198">
    <property type="entry name" value="DDP-like_NUDIX"/>
</dbReference>
<dbReference type="InterPro" id="IPR020084">
    <property type="entry name" value="NUDIX_hydrolase_CS"/>
</dbReference>
<dbReference type="FunFam" id="3.90.79.10:FF:000002">
    <property type="entry name" value="diphosphoinositol polyphosphate phosphohydrolase 1"/>
    <property type="match status" value="1"/>
</dbReference>
<organism evidence="18 19">
    <name type="scientific">Trichinella murrelli</name>
    <dbReference type="NCBI Taxonomy" id="144512"/>
    <lineage>
        <taxon>Eukaryota</taxon>
        <taxon>Metazoa</taxon>
        <taxon>Ecdysozoa</taxon>
        <taxon>Nematoda</taxon>
        <taxon>Enoplea</taxon>
        <taxon>Dorylaimia</taxon>
        <taxon>Trichinellida</taxon>
        <taxon>Trichinellidae</taxon>
        <taxon>Trichinella</taxon>
    </lineage>
</organism>
<evidence type="ECO:0000256" key="2">
    <source>
        <dbReference type="ARBA" id="ARBA00004496"/>
    </source>
</evidence>
<evidence type="ECO:0000256" key="11">
    <source>
        <dbReference type="ARBA" id="ARBA00033994"/>
    </source>
</evidence>
<dbReference type="STRING" id="144512.A0A0V0TQ14"/>
<evidence type="ECO:0000256" key="7">
    <source>
        <dbReference type="ARBA" id="ARBA00022741"/>
    </source>
</evidence>
<comment type="cofactor">
    <cofactor evidence="1">
        <name>Mg(2+)</name>
        <dbReference type="ChEBI" id="CHEBI:18420"/>
    </cofactor>
</comment>
<evidence type="ECO:0000256" key="13">
    <source>
        <dbReference type="ARBA" id="ARBA00093218"/>
    </source>
</evidence>
<dbReference type="Pfam" id="PF01725">
    <property type="entry name" value="Ham1p_like"/>
    <property type="match status" value="1"/>
</dbReference>
<comment type="similarity">
    <text evidence="3">Belongs to the HAM1 NTPase family.</text>
</comment>
<evidence type="ECO:0000256" key="14">
    <source>
        <dbReference type="ARBA" id="ARBA00093255"/>
    </source>
</evidence>
<keyword evidence="16" id="KW-1133">Transmembrane helix</keyword>
<dbReference type="GO" id="GO:0000166">
    <property type="term" value="F:nucleotide binding"/>
    <property type="evidence" value="ECO:0007669"/>
    <property type="project" value="UniProtKB-KW"/>
</dbReference>
<keyword evidence="7" id="KW-0547">Nucleotide-binding</keyword>
<dbReference type="InterPro" id="IPR015797">
    <property type="entry name" value="NUDIX_hydrolase-like_dom_sf"/>
</dbReference>
<feature type="domain" description="Nudix hydrolase" evidence="17">
    <location>
        <begin position="20"/>
        <end position="147"/>
    </location>
</feature>
<comment type="catalytic activity">
    <reaction evidence="11">
        <text>diphospho-myo-inositol polyphosphate + H2O = myo-inositol polyphosphate + phosphate.</text>
        <dbReference type="EC" id="3.6.1.52"/>
    </reaction>
</comment>
<reference evidence="18 19" key="1">
    <citation type="submission" date="2015-01" db="EMBL/GenBank/DDBJ databases">
        <title>Evolution of Trichinella species and genotypes.</title>
        <authorList>
            <person name="Korhonen P.K."/>
            <person name="Edoardo P."/>
            <person name="Giuseppe L.R."/>
            <person name="Gasser R.B."/>
        </authorList>
    </citation>
    <scope>NUCLEOTIDE SEQUENCE [LARGE SCALE GENOMIC DNA]</scope>
    <source>
        <strain evidence="18">ISS417</strain>
    </source>
</reference>
<comment type="caution">
    <text evidence="18">The sequence shown here is derived from an EMBL/GenBank/DDBJ whole genome shotgun (WGS) entry which is preliminary data.</text>
</comment>
<evidence type="ECO:0000313" key="18">
    <source>
        <dbReference type="EMBL" id="KRX41087.1"/>
    </source>
</evidence>
<evidence type="ECO:0000259" key="17">
    <source>
        <dbReference type="PROSITE" id="PS51462"/>
    </source>
</evidence>
<dbReference type="InterPro" id="IPR002637">
    <property type="entry name" value="RdgB/HAM1"/>
</dbReference>
<feature type="transmembrane region" description="Helical" evidence="16">
    <location>
        <begin position="229"/>
        <end position="252"/>
    </location>
</feature>
<dbReference type="SUPFAM" id="SSF55811">
    <property type="entry name" value="Nudix"/>
    <property type="match status" value="1"/>
</dbReference>
<keyword evidence="16" id="KW-0472">Membrane</keyword>
<comment type="subcellular location">
    <subcellularLocation>
        <location evidence="2">Cytoplasm</location>
    </subcellularLocation>
</comment>
<accession>A0A0V0TQ14</accession>
<dbReference type="GO" id="GO:0008486">
    <property type="term" value="F:diphosphoinositol-polyphosphate diphosphatase activity"/>
    <property type="evidence" value="ECO:0007669"/>
    <property type="project" value="UniProtKB-EC"/>
</dbReference>
<gene>
    <name evidence="18" type="ORF">T05_7758</name>
</gene>
<keyword evidence="5" id="KW-0963">Cytoplasm</keyword>
<dbReference type="GO" id="GO:0009143">
    <property type="term" value="P:nucleoside triphosphate catabolic process"/>
    <property type="evidence" value="ECO:0007669"/>
    <property type="project" value="InterPro"/>
</dbReference>
<dbReference type="Gene3D" id="3.90.950.10">
    <property type="match status" value="1"/>
</dbReference>
<evidence type="ECO:0000256" key="9">
    <source>
        <dbReference type="ARBA" id="ARBA00022842"/>
    </source>
</evidence>
<dbReference type="FunFam" id="3.90.950.10:FF:000003">
    <property type="entry name" value="Inosine triphosphate pyrophosphatase"/>
    <property type="match status" value="1"/>
</dbReference>
<keyword evidence="19" id="KW-1185">Reference proteome</keyword>
<dbReference type="CDD" id="cd00515">
    <property type="entry name" value="HAM1"/>
    <property type="match status" value="1"/>
</dbReference>
<dbReference type="SUPFAM" id="SSF52972">
    <property type="entry name" value="ITPase-like"/>
    <property type="match status" value="1"/>
</dbReference>
<evidence type="ECO:0000256" key="8">
    <source>
        <dbReference type="ARBA" id="ARBA00022801"/>
    </source>
</evidence>
<keyword evidence="16" id="KW-0812">Transmembrane</keyword>
<evidence type="ECO:0000256" key="4">
    <source>
        <dbReference type="ARBA" id="ARBA00008266"/>
    </source>
</evidence>
<dbReference type="PANTHER" id="PTHR11067:SF9">
    <property type="entry name" value="INOSINE TRIPHOSPHATE PYROPHOSPHATASE"/>
    <property type="match status" value="1"/>
</dbReference>
<evidence type="ECO:0000313" key="19">
    <source>
        <dbReference type="Proteomes" id="UP000055048"/>
    </source>
</evidence>
<dbReference type="PROSITE" id="PS00893">
    <property type="entry name" value="NUDIX_BOX"/>
    <property type="match status" value="1"/>
</dbReference>
<dbReference type="GO" id="GO:0036220">
    <property type="term" value="F:ITP diphosphatase activity"/>
    <property type="evidence" value="ECO:0007669"/>
    <property type="project" value="UniProtKB-EC"/>
</dbReference>
<dbReference type="InterPro" id="IPR000086">
    <property type="entry name" value="NUDIX_hydrolase_dom"/>
</dbReference>
<evidence type="ECO:0000256" key="5">
    <source>
        <dbReference type="ARBA" id="ARBA00022490"/>
    </source>
</evidence>
<evidence type="ECO:0000256" key="12">
    <source>
        <dbReference type="ARBA" id="ARBA00054940"/>
    </source>
</evidence>
<name>A0A0V0TQ14_9BILA</name>
<comment type="similarity">
    <text evidence="4">Belongs to the Nudix hydrolase family. DIPP subfamily.</text>
</comment>
<dbReference type="CDD" id="cd04666">
    <property type="entry name" value="NUDIX_DIPP2_like_Nudt4"/>
    <property type="match status" value="1"/>
</dbReference>
<evidence type="ECO:0000256" key="6">
    <source>
        <dbReference type="ARBA" id="ARBA00022723"/>
    </source>
</evidence>
<keyword evidence="10" id="KW-0546">Nucleotide metabolism</keyword>
<keyword evidence="8" id="KW-0378">Hydrolase</keyword>
<evidence type="ECO:0000256" key="16">
    <source>
        <dbReference type="SAM" id="Phobius"/>
    </source>
</evidence>
<feature type="transmembrane region" description="Helical" evidence="16">
    <location>
        <begin position="197"/>
        <end position="217"/>
    </location>
</feature>
<evidence type="ECO:0000256" key="15">
    <source>
        <dbReference type="ARBA" id="ARBA00093271"/>
    </source>
</evidence>
<evidence type="ECO:0000256" key="3">
    <source>
        <dbReference type="ARBA" id="ARBA00008023"/>
    </source>
</evidence>
<dbReference type="GO" id="GO:0046872">
    <property type="term" value="F:metal ion binding"/>
    <property type="evidence" value="ECO:0007669"/>
    <property type="project" value="UniProtKB-KW"/>
</dbReference>
<proteinExistence type="inferred from homology"/>
<comment type="catalytic activity">
    <reaction evidence="14">
        <text>dITP + H2O = dIMP + diphosphate + H(+)</text>
        <dbReference type="Rhea" id="RHEA:28342"/>
        <dbReference type="ChEBI" id="CHEBI:15377"/>
        <dbReference type="ChEBI" id="CHEBI:15378"/>
        <dbReference type="ChEBI" id="CHEBI:33019"/>
        <dbReference type="ChEBI" id="CHEBI:61194"/>
        <dbReference type="ChEBI" id="CHEBI:61382"/>
        <dbReference type="EC" id="3.6.1.66"/>
    </reaction>
    <physiologicalReaction direction="left-to-right" evidence="14">
        <dbReference type="Rhea" id="RHEA:28343"/>
    </physiologicalReaction>
</comment>
<protein>
    <submittedName>
        <fullName evidence="18">Inosine triphosphate pyrophosphatase</fullName>
    </submittedName>
</protein>
<dbReference type="GO" id="GO:0009117">
    <property type="term" value="P:nucleotide metabolic process"/>
    <property type="evidence" value="ECO:0007669"/>
    <property type="project" value="UniProtKB-KW"/>
</dbReference>
<sequence>MFNGVLHSTNLYDSDEMVGYRERAASLCLKQGNDEQVLLVTSSRDPNCWVIPGGGIEPNEDTSAAARREAFEEAGVRGNTEACLGNFIDTERKLRTCVFILRVNEELDDWEDSSRIGRRRHWFSLQEARAALLELKASQAYYIDSLVQHFASAKRANATESDKSEENTVFQVQSTHAVPHCFVCVNLCCTLKSVSSYLLTNFVYIIIVVVVVVFRTINILPSVKATPIFCIYTTTLIVASVVKDNILMLLVATMKKVVFVTENEEKYSEAKEILSSHFDVMFKPMSLVEIQGSSEDIVINKCKEAKEKLNVPFFVEDSSLCFNALNGLPGQYVKWFLEALGPSGLYKLVSAYEDKTAYAMCIVGYSDGQSDEIRLFHGRVDGKIVDPSGVHGFGWDACFLPDNSNESFAQMPKAKKCEISHRALALKNMCDAVIRSATGD</sequence>
<keyword evidence="9" id="KW-0460">Magnesium</keyword>
<dbReference type="PANTHER" id="PTHR11067">
    <property type="entry name" value="INOSINE TRIPHOSPHATE PYROPHOSPHATASE/HAM1 PROTEIN"/>
    <property type="match status" value="1"/>
</dbReference>
<dbReference type="AlphaFoldDB" id="A0A0V0TQ14"/>
<dbReference type="Proteomes" id="UP000055048">
    <property type="component" value="Unassembled WGS sequence"/>
</dbReference>
<dbReference type="Gene3D" id="3.90.79.10">
    <property type="entry name" value="Nucleoside Triphosphate Pyrophosphohydrolase"/>
    <property type="match status" value="1"/>
</dbReference>
<dbReference type="OrthoDB" id="6288734at2759"/>
<evidence type="ECO:0000256" key="1">
    <source>
        <dbReference type="ARBA" id="ARBA00001946"/>
    </source>
</evidence>
<evidence type="ECO:0000256" key="10">
    <source>
        <dbReference type="ARBA" id="ARBA00023080"/>
    </source>
</evidence>
<comment type="catalytic activity">
    <reaction evidence="15">
        <text>N(6)-hydroxy-dATP + H2O = N(6)-hydroxy-dAMP + diphosphate + H(+)</text>
        <dbReference type="Rhea" id="RHEA:83971"/>
        <dbReference type="ChEBI" id="CHEBI:15377"/>
        <dbReference type="ChEBI" id="CHEBI:15378"/>
        <dbReference type="ChEBI" id="CHEBI:33019"/>
        <dbReference type="ChEBI" id="CHEBI:233529"/>
        <dbReference type="ChEBI" id="CHEBI:233530"/>
    </reaction>
    <physiologicalReaction direction="left-to-right" evidence="15">
        <dbReference type="Rhea" id="RHEA:83972"/>
    </physiologicalReaction>
</comment>
<comment type="function">
    <text evidence="12">Pyrophosphatase that hydrolyzes the non-canonical purine nucleotides inosine triphosphate (ITP), deoxyinosine triphosphate (dITP) as well as 2'-deoxy-N-6-hydroxylaminopurine triphosphate (dHAPTP) and xanthosine 5'-triphosphate (XTP) to their respective monophosphate derivatives. The enzyme does not distinguish between the deoxy- and ribose forms. Probably excludes non-canonical purines from RNA and DNA precursor pools, thus preventing their incorporation into RNA and DNA and avoiding chromosomal lesions.</text>
</comment>
<dbReference type="EMBL" id="JYDJ01000180">
    <property type="protein sequence ID" value="KRX41087.1"/>
    <property type="molecule type" value="Genomic_DNA"/>
</dbReference>
<comment type="catalytic activity">
    <reaction evidence="13">
        <text>ITP + H2O = IMP + diphosphate + H(+)</text>
        <dbReference type="Rhea" id="RHEA:29399"/>
        <dbReference type="ChEBI" id="CHEBI:15377"/>
        <dbReference type="ChEBI" id="CHEBI:15378"/>
        <dbReference type="ChEBI" id="CHEBI:33019"/>
        <dbReference type="ChEBI" id="CHEBI:58053"/>
        <dbReference type="ChEBI" id="CHEBI:61402"/>
        <dbReference type="EC" id="3.6.1.66"/>
    </reaction>
    <physiologicalReaction direction="left-to-right" evidence="13">
        <dbReference type="Rhea" id="RHEA:29400"/>
    </physiologicalReaction>
</comment>
<dbReference type="Pfam" id="PF00293">
    <property type="entry name" value="NUDIX"/>
    <property type="match status" value="1"/>
</dbReference>